<evidence type="ECO:0000256" key="1">
    <source>
        <dbReference type="ARBA" id="ARBA00006987"/>
    </source>
</evidence>
<dbReference type="OrthoDB" id="8678477at2"/>
<dbReference type="Gene3D" id="3.40.190.150">
    <property type="entry name" value="Bordetella uptake gene, domain 1"/>
    <property type="match status" value="1"/>
</dbReference>
<comment type="similarity">
    <text evidence="1">Belongs to the UPF0065 (bug) family.</text>
</comment>
<dbReference type="STRING" id="1938817.SAMN06296008_1181"/>
<dbReference type="RefSeq" id="WP_084285657.1">
    <property type="nucleotide sequence ID" value="NZ_FWXJ01000018.1"/>
</dbReference>
<dbReference type="Gene3D" id="3.40.190.10">
    <property type="entry name" value="Periplasmic binding protein-like II"/>
    <property type="match status" value="1"/>
</dbReference>
<keyword evidence="4" id="KW-1185">Reference proteome</keyword>
<evidence type="ECO:0000313" key="4">
    <source>
        <dbReference type="Proteomes" id="UP000192708"/>
    </source>
</evidence>
<dbReference type="Pfam" id="PF03401">
    <property type="entry name" value="TctC"/>
    <property type="match status" value="1"/>
</dbReference>
<dbReference type="EMBL" id="FWXJ01000018">
    <property type="protein sequence ID" value="SMC79010.1"/>
    <property type="molecule type" value="Genomic_DNA"/>
</dbReference>
<organism evidence="3 4">
    <name type="scientific">Polynucleobacter kasalickyi</name>
    <dbReference type="NCBI Taxonomy" id="1938817"/>
    <lineage>
        <taxon>Bacteria</taxon>
        <taxon>Pseudomonadati</taxon>
        <taxon>Pseudomonadota</taxon>
        <taxon>Betaproteobacteria</taxon>
        <taxon>Burkholderiales</taxon>
        <taxon>Burkholderiaceae</taxon>
        <taxon>Polynucleobacter</taxon>
    </lineage>
</organism>
<dbReference type="PIRSF" id="PIRSF017082">
    <property type="entry name" value="YflP"/>
    <property type="match status" value="1"/>
</dbReference>
<dbReference type="InterPro" id="IPR005064">
    <property type="entry name" value="BUG"/>
</dbReference>
<proteinExistence type="inferred from homology"/>
<feature type="chain" id="PRO_5012800157" evidence="2">
    <location>
        <begin position="26"/>
        <end position="328"/>
    </location>
</feature>
<dbReference type="Proteomes" id="UP000192708">
    <property type="component" value="Unassembled WGS sequence"/>
</dbReference>
<name>A0A1W2C1J2_9BURK</name>
<dbReference type="CDD" id="cd07012">
    <property type="entry name" value="PBP2_Bug_TTT"/>
    <property type="match status" value="1"/>
</dbReference>
<evidence type="ECO:0000313" key="3">
    <source>
        <dbReference type="EMBL" id="SMC79010.1"/>
    </source>
</evidence>
<keyword evidence="2" id="KW-0732">Signal</keyword>
<keyword evidence="3" id="KW-0675">Receptor</keyword>
<dbReference type="PANTHER" id="PTHR42928:SF5">
    <property type="entry name" value="BLR1237 PROTEIN"/>
    <property type="match status" value="1"/>
</dbReference>
<dbReference type="InterPro" id="IPR042100">
    <property type="entry name" value="Bug_dom1"/>
</dbReference>
<protein>
    <submittedName>
        <fullName evidence="3">Tripartite-type tricarboxylate transporter, receptor component TctC</fullName>
    </submittedName>
</protein>
<sequence length="328" mass="35066">MEKPYLFLKKTIFCCLCFFSLLSLAQNSFPNKPVNLIVPFPPGGAADQPSRLISQALFNVWQQPAVVFTKPGAGGAIGTAFVANSAADGYTLLATNPSMIIVPEADRMFSRPPTFDMNNFAPLALLVADPIVLVVKADAPWKTYKDFLAEAKAKPGEITYGSSGAYSASHIPIEMLANAANVKLRHIPFAGGGPAILAVLGGHISTTASSPAAVVNQIKSGALRALVVTGNKRLAALPDVPTAIELGFKDAEFYLWIGLFAPIKTPPEIVQTIRNDLNKAVTQDNGFIQNMQKLGATTDYRDAPAFAEFLSKDAERIKSTMLKIGKVD</sequence>
<evidence type="ECO:0000256" key="2">
    <source>
        <dbReference type="SAM" id="SignalP"/>
    </source>
</evidence>
<gene>
    <name evidence="3" type="ORF">SAMN06296008_1181</name>
</gene>
<dbReference type="AlphaFoldDB" id="A0A1W2C1J2"/>
<dbReference type="SUPFAM" id="SSF53850">
    <property type="entry name" value="Periplasmic binding protein-like II"/>
    <property type="match status" value="1"/>
</dbReference>
<dbReference type="PANTHER" id="PTHR42928">
    <property type="entry name" value="TRICARBOXYLATE-BINDING PROTEIN"/>
    <property type="match status" value="1"/>
</dbReference>
<feature type="signal peptide" evidence="2">
    <location>
        <begin position="1"/>
        <end position="25"/>
    </location>
</feature>
<accession>A0A1W2C1J2</accession>
<reference evidence="3 4" key="1">
    <citation type="submission" date="2017-04" db="EMBL/GenBank/DDBJ databases">
        <authorList>
            <person name="Afonso C.L."/>
            <person name="Miller P.J."/>
            <person name="Scott M.A."/>
            <person name="Spackman E."/>
            <person name="Goraichik I."/>
            <person name="Dimitrov K.M."/>
            <person name="Suarez D.L."/>
            <person name="Swayne D.E."/>
        </authorList>
    </citation>
    <scope>NUCLEOTIDE SEQUENCE [LARGE SCALE GENOMIC DNA]</scope>
    <source>
        <strain evidence="3 4">VK13</strain>
    </source>
</reference>